<keyword evidence="4" id="KW-0732">Signal</keyword>
<keyword evidence="10" id="KW-1185">Reference proteome</keyword>
<evidence type="ECO:0000313" key="9">
    <source>
        <dbReference type="EMBL" id="SFN21700.1"/>
    </source>
</evidence>
<keyword evidence="9" id="KW-0121">Carboxypeptidase</keyword>
<dbReference type="PANTHER" id="PTHR12147:SF56">
    <property type="entry name" value="AMINOPEPTIDASE YDR415C-RELATED"/>
    <property type="match status" value="1"/>
</dbReference>
<evidence type="ECO:0000259" key="8">
    <source>
        <dbReference type="Pfam" id="PF04389"/>
    </source>
</evidence>
<dbReference type="Gene3D" id="3.40.630.10">
    <property type="entry name" value="Zn peptidases"/>
    <property type="match status" value="2"/>
</dbReference>
<dbReference type="Pfam" id="PF04389">
    <property type="entry name" value="Peptidase_M28"/>
    <property type="match status" value="1"/>
</dbReference>
<evidence type="ECO:0000313" key="10">
    <source>
        <dbReference type="Proteomes" id="UP000198575"/>
    </source>
</evidence>
<reference evidence="9 10" key="1">
    <citation type="submission" date="2016-10" db="EMBL/GenBank/DDBJ databases">
        <authorList>
            <person name="de Groot N.N."/>
        </authorList>
    </citation>
    <scope>NUCLEOTIDE SEQUENCE [LARGE SCALE GENOMIC DNA]</scope>
    <source>
        <strain evidence="9 10">CGMCC 1.7659</strain>
    </source>
</reference>
<dbReference type="PANTHER" id="PTHR12147">
    <property type="entry name" value="METALLOPEPTIDASE M28 FAMILY MEMBER"/>
    <property type="match status" value="1"/>
</dbReference>
<dbReference type="GO" id="GO:0004177">
    <property type="term" value="F:aminopeptidase activity"/>
    <property type="evidence" value="ECO:0007669"/>
    <property type="project" value="UniProtKB-KW"/>
</dbReference>
<evidence type="ECO:0000256" key="7">
    <source>
        <dbReference type="SAM" id="MobiDB-lite"/>
    </source>
</evidence>
<evidence type="ECO:0000256" key="5">
    <source>
        <dbReference type="ARBA" id="ARBA00022801"/>
    </source>
</evidence>
<keyword evidence="2" id="KW-0645">Protease</keyword>
<gene>
    <name evidence="9" type="ORF">SAMN05216289_10842</name>
</gene>
<dbReference type="EMBL" id="FOVF01000008">
    <property type="protein sequence ID" value="SFN21700.1"/>
    <property type="molecule type" value="Genomic_DNA"/>
</dbReference>
<dbReference type="GO" id="GO:0004180">
    <property type="term" value="F:carboxypeptidase activity"/>
    <property type="evidence" value="ECO:0007669"/>
    <property type="project" value="UniProtKB-KW"/>
</dbReference>
<evidence type="ECO:0000256" key="2">
    <source>
        <dbReference type="ARBA" id="ARBA00022670"/>
    </source>
</evidence>
<dbReference type="InterPro" id="IPR007484">
    <property type="entry name" value="Peptidase_M28"/>
</dbReference>
<dbReference type="GO" id="GO:0046872">
    <property type="term" value="F:metal ion binding"/>
    <property type="evidence" value="ECO:0007669"/>
    <property type="project" value="UniProtKB-KW"/>
</dbReference>
<keyword evidence="6" id="KW-0862">Zinc</keyword>
<feature type="region of interest" description="Disordered" evidence="7">
    <location>
        <begin position="23"/>
        <end position="47"/>
    </location>
</feature>
<dbReference type="SUPFAM" id="SSF52025">
    <property type="entry name" value="PA domain"/>
    <property type="match status" value="1"/>
</dbReference>
<feature type="domain" description="Peptidase M28" evidence="8">
    <location>
        <begin position="322"/>
        <end position="535"/>
    </location>
</feature>
<accession>A0A1I4X8K2</accession>
<dbReference type="AlphaFoldDB" id="A0A1I4X8K2"/>
<dbReference type="GO" id="GO:0008235">
    <property type="term" value="F:metalloexopeptidase activity"/>
    <property type="evidence" value="ECO:0007669"/>
    <property type="project" value="InterPro"/>
</dbReference>
<keyword evidence="1" id="KW-0031">Aminopeptidase</keyword>
<evidence type="ECO:0000256" key="6">
    <source>
        <dbReference type="ARBA" id="ARBA00022833"/>
    </source>
</evidence>
<dbReference type="InterPro" id="IPR046450">
    <property type="entry name" value="PA_dom_sf"/>
</dbReference>
<dbReference type="GO" id="GO:0006508">
    <property type="term" value="P:proteolysis"/>
    <property type="evidence" value="ECO:0007669"/>
    <property type="project" value="UniProtKB-KW"/>
</dbReference>
<protein>
    <submittedName>
        <fullName evidence="9">Zn-dependent amino-or carboxypeptidase, M28 family</fullName>
    </submittedName>
</protein>
<evidence type="ECO:0000256" key="4">
    <source>
        <dbReference type="ARBA" id="ARBA00022729"/>
    </source>
</evidence>
<dbReference type="CDD" id="cd05660">
    <property type="entry name" value="M28_like_PA"/>
    <property type="match status" value="1"/>
</dbReference>
<name>A0A1I4X8K2_9GAMM</name>
<dbReference type="SUPFAM" id="SSF53187">
    <property type="entry name" value="Zn-dependent exopeptidases"/>
    <property type="match status" value="1"/>
</dbReference>
<dbReference type="PROSITE" id="PS51257">
    <property type="entry name" value="PROKAR_LIPOPROTEIN"/>
    <property type="match status" value="1"/>
</dbReference>
<keyword evidence="5" id="KW-0378">Hydrolase</keyword>
<dbReference type="RefSeq" id="WP_175497966.1">
    <property type="nucleotide sequence ID" value="NZ_FOVF01000008.1"/>
</dbReference>
<dbReference type="Proteomes" id="UP000198575">
    <property type="component" value="Unassembled WGS sequence"/>
</dbReference>
<keyword evidence="3" id="KW-0479">Metal-binding</keyword>
<dbReference type="STRING" id="578942.SAMN05216289_10842"/>
<dbReference type="CDD" id="cd04821">
    <property type="entry name" value="PA_M28_1_2"/>
    <property type="match status" value="1"/>
</dbReference>
<organism evidence="9 10">
    <name type="scientific">Dokdonella immobilis</name>
    <dbReference type="NCBI Taxonomy" id="578942"/>
    <lineage>
        <taxon>Bacteria</taxon>
        <taxon>Pseudomonadati</taxon>
        <taxon>Pseudomonadota</taxon>
        <taxon>Gammaproteobacteria</taxon>
        <taxon>Lysobacterales</taxon>
        <taxon>Rhodanobacteraceae</taxon>
        <taxon>Dokdonella</taxon>
    </lineage>
</organism>
<dbReference type="FunFam" id="3.40.630.10:FF:000088">
    <property type="entry name" value="Peptidase M20"/>
    <property type="match status" value="1"/>
</dbReference>
<proteinExistence type="predicted"/>
<sequence length="571" mass="60933">MIRPVLVGTLALVLCACGKQEPATGSAPAVAPATSGAKPAPVTPTAEGRFSGAITAEDFAARLKKLSSDQFEGREPGTIGERVTTNYIKDQFERIGLKPGNNGNWFQTVPMVKTELIDPASVKIEVKGSTGNANFGIGADAVLNTLNGSQDVSIRDSDIVFAGYGVNAPDWNDYADIDVKGKTVIVLVNDPGWGNKDPDLFKGTALTYYGRWTYKYEEAARQGAAALFIVHETPGAGYPWSVVQNGWSGPQLALPASEDPAPRLEAAGWLSEDAATRLFATAGEDFAAMKKSADLRGFKASVLGAKLSVDFRSKVETTSSENVIGVLPGSQRPDEAIVYTAHWDHFGKDESLEGDQILNGAIDNATGVAAIIEIAEAFTHQAQPPQRSVVFAAVTLEESGLLGAQYLVAHSPFALDRIAANINIDALAMTGPTKNVTVIGLGQSELDDYVTEAAKAQGRVISGDEEPEKGFFFRSDHVNFARAGVPALYASGGLDWVEGGEAAGRAAADDYTTNRYHKPSDNFDPDWDYRGAVADLEMLYKVGHKLSDETRFPQWKPGADFARPAARANKD</sequence>
<dbReference type="InterPro" id="IPR045175">
    <property type="entry name" value="M28_fam"/>
</dbReference>
<evidence type="ECO:0000256" key="3">
    <source>
        <dbReference type="ARBA" id="ARBA00022723"/>
    </source>
</evidence>
<evidence type="ECO:0000256" key="1">
    <source>
        <dbReference type="ARBA" id="ARBA00022438"/>
    </source>
</evidence>